<dbReference type="AlphaFoldDB" id="A0A0D0DBQ5"/>
<dbReference type="HOGENOM" id="CLU_2967359_0_0_1"/>
<dbReference type="Proteomes" id="UP000054538">
    <property type="component" value="Unassembled WGS sequence"/>
</dbReference>
<reference evidence="2 3" key="1">
    <citation type="submission" date="2014-04" db="EMBL/GenBank/DDBJ databases">
        <authorList>
            <consortium name="DOE Joint Genome Institute"/>
            <person name="Kuo A."/>
            <person name="Kohler A."/>
            <person name="Jargeat P."/>
            <person name="Nagy L.G."/>
            <person name="Floudas D."/>
            <person name="Copeland A."/>
            <person name="Barry K.W."/>
            <person name="Cichocki N."/>
            <person name="Veneault-Fourrey C."/>
            <person name="LaButti K."/>
            <person name="Lindquist E.A."/>
            <person name="Lipzen A."/>
            <person name="Lundell T."/>
            <person name="Morin E."/>
            <person name="Murat C."/>
            <person name="Sun H."/>
            <person name="Tunlid A."/>
            <person name="Henrissat B."/>
            <person name="Grigoriev I.V."/>
            <person name="Hibbett D.S."/>
            <person name="Martin F."/>
            <person name="Nordberg H.P."/>
            <person name="Cantor M.N."/>
            <person name="Hua S.X."/>
        </authorList>
    </citation>
    <scope>NUCLEOTIDE SEQUENCE [LARGE SCALE GENOMIC DNA]</scope>
    <source>
        <strain evidence="2 3">Ve08.2h10</strain>
    </source>
</reference>
<feature type="chain" id="PRO_5002225717" evidence="1">
    <location>
        <begin position="22"/>
        <end position="59"/>
    </location>
</feature>
<feature type="non-terminal residue" evidence="2">
    <location>
        <position position="59"/>
    </location>
</feature>
<dbReference type="OrthoDB" id="2669721at2759"/>
<sequence length="59" mass="6532">MHLVGNLSNLLISLWRSSIDCAPTDNIATWQWAVLKDHNVWQVHGEAVNNAGPHIPGSF</sequence>
<protein>
    <submittedName>
        <fullName evidence="2">Uncharacterized protein</fullName>
    </submittedName>
</protein>
<reference evidence="3" key="2">
    <citation type="submission" date="2015-01" db="EMBL/GenBank/DDBJ databases">
        <title>Evolutionary Origins and Diversification of the Mycorrhizal Mutualists.</title>
        <authorList>
            <consortium name="DOE Joint Genome Institute"/>
            <consortium name="Mycorrhizal Genomics Consortium"/>
            <person name="Kohler A."/>
            <person name="Kuo A."/>
            <person name="Nagy L.G."/>
            <person name="Floudas D."/>
            <person name="Copeland A."/>
            <person name="Barry K.W."/>
            <person name="Cichocki N."/>
            <person name="Veneault-Fourrey C."/>
            <person name="LaButti K."/>
            <person name="Lindquist E.A."/>
            <person name="Lipzen A."/>
            <person name="Lundell T."/>
            <person name="Morin E."/>
            <person name="Murat C."/>
            <person name="Riley R."/>
            <person name="Ohm R."/>
            <person name="Sun H."/>
            <person name="Tunlid A."/>
            <person name="Henrissat B."/>
            <person name="Grigoriev I.V."/>
            <person name="Hibbett D.S."/>
            <person name="Martin F."/>
        </authorList>
    </citation>
    <scope>NUCLEOTIDE SEQUENCE [LARGE SCALE GENOMIC DNA]</scope>
    <source>
        <strain evidence="3">Ve08.2h10</strain>
    </source>
</reference>
<dbReference type="InParanoid" id="A0A0D0DBQ5"/>
<organism evidence="2 3">
    <name type="scientific">Paxillus rubicundulus Ve08.2h10</name>
    <dbReference type="NCBI Taxonomy" id="930991"/>
    <lineage>
        <taxon>Eukaryota</taxon>
        <taxon>Fungi</taxon>
        <taxon>Dikarya</taxon>
        <taxon>Basidiomycota</taxon>
        <taxon>Agaricomycotina</taxon>
        <taxon>Agaricomycetes</taxon>
        <taxon>Agaricomycetidae</taxon>
        <taxon>Boletales</taxon>
        <taxon>Paxilineae</taxon>
        <taxon>Paxillaceae</taxon>
        <taxon>Paxillus</taxon>
    </lineage>
</organism>
<evidence type="ECO:0000256" key="1">
    <source>
        <dbReference type="SAM" id="SignalP"/>
    </source>
</evidence>
<gene>
    <name evidence="2" type="ORF">PAXRUDRAFT_123733</name>
</gene>
<dbReference type="EMBL" id="KN825784">
    <property type="protein sequence ID" value="KIK81521.1"/>
    <property type="molecule type" value="Genomic_DNA"/>
</dbReference>
<proteinExistence type="predicted"/>
<keyword evidence="3" id="KW-1185">Reference proteome</keyword>
<accession>A0A0D0DBQ5</accession>
<evidence type="ECO:0000313" key="3">
    <source>
        <dbReference type="Proteomes" id="UP000054538"/>
    </source>
</evidence>
<keyword evidence="1" id="KW-0732">Signal</keyword>
<feature type="signal peptide" evidence="1">
    <location>
        <begin position="1"/>
        <end position="21"/>
    </location>
</feature>
<evidence type="ECO:0000313" key="2">
    <source>
        <dbReference type="EMBL" id="KIK81521.1"/>
    </source>
</evidence>
<name>A0A0D0DBQ5_9AGAM</name>